<sequence length="71" mass="8146">MNFKQPHFLVLLSYLAICINSLMRHTISSSYNIHSQAYTARHCAMVHRPHLTVSYNRAVTPTYSPNPPPCF</sequence>
<evidence type="ECO:0000313" key="3">
    <source>
        <dbReference type="Proteomes" id="UP000078541"/>
    </source>
</evidence>
<evidence type="ECO:0000256" key="1">
    <source>
        <dbReference type="SAM" id="SignalP"/>
    </source>
</evidence>
<reference evidence="2 3" key="1">
    <citation type="submission" date="2016-03" db="EMBL/GenBank/DDBJ databases">
        <title>Trachymyrmex septentrionalis WGS genome.</title>
        <authorList>
            <person name="Nygaard S."/>
            <person name="Hu H."/>
            <person name="Boomsma J."/>
            <person name="Zhang G."/>
        </authorList>
    </citation>
    <scope>NUCLEOTIDE SEQUENCE [LARGE SCALE GENOMIC DNA]</scope>
    <source>
        <strain evidence="2">Tsep2-gDNA-1</strain>
        <tissue evidence="2">Whole body</tissue>
    </source>
</reference>
<name>A0A195EVE8_9HYME</name>
<organism evidence="2 3">
    <name type="scientific">Trachymyrmex septentrionalis</name>
    <dbReference type="NCBI Taxonomy" id="34720"/>
    <lineage>
        <taxon>Eukaryota</taxon>
        <taxon>Metazoa</taxon>
        <taxon>Ecdysozoa</taxon>
        <taxon>Arthropoda</taxon>
        <taxon>Hexapoda</taxon>
        <taxon>Insecta</taxon>
        <taxon>Pterygota</taxon>
        <taxon>Neoptera</taxon>
        <taxon>Endopterygota</taxon>
        <taxon>Hymenoptera</taxon>
        <taxon>Apocrita</taxon>
        <taxon>Aculeata</taxon>
        <taxon>Formicoidea</taxon>
        <taxon>Formicidae</taxon>
        <taxon>Myrmicinae</taxon>
        <taxon>Trachymyrmex</taxon>
    </lineage>
</organism>
<accession>A0A195EVE8</accession>
<dbReference type="EMBL" id="KQ981954">
    <property type="protein sequence ID" value="KYN32126.1"/>
    <property type="molecule type" value="Genomic_DNA"/>
</dbReference>
<keyword evidence="3" id="KW-1185">Reference proteome</keyword>
<evidence type="ECO:0008006" key="4">
    <source>
        <dbReference type="Google" id="ProtNLM"/>
    </source>
</evidence>
<protein>
    <recommendedName>
        <fullName evidence="4">Secreted protein</fullName>
    </recommendedName>
</protein>
<feature type="chain" id="PRO_5008270964" description="Secreted protein" evidence="1">
    <location>
        <begin position="22"/>
        <end position="71"/>
    </location>
</feature>
<feature type="signal peptide" evidence="1">
    <location>
        <begin position="1"/>
        <end position="21"/>
    </location>
</feature>
<gene>
    <name evidence="2" type="ORF">ALC56_13504</name>
</gene>
<proteinExistence type="predicted"/>
<evidence type="ECO:0000313" key="2">
    <source>
        <dbReference type="EMBL" id="KYN32126.1"/>
    </source>
</evidence>
<keyword evidence="1" id="KW-0732">Signal</keyword>
<dbReference type="AlphaFoldDB" id="A0A195EVE8"/>
<dbReference type="Proteomes" id="UP000078541">
    <property type="component" value="Unassembled WGS sequence"/>
</dbReference>